<dbReference type="EMBL" id="LBVV01000019">
    <property type="protein sequence ID" value="KKQ93500.1"/>
    <property type="molecule type" value="Genomic_DNA"/>
</dbReference>
<comment type="caution">
    <text evidence="1">The sequence shown here is derived from an EMBL/GenBank/DDBJ whole genome shotgun (WGS) entry which is preliminary data.</text>
</comment>
<dbReference type="AlphaFoldDB" id="A0A0G0LZP0"/>
<reference evidence="1 2" key="1">
    <citation type="journal article" date="2015" name="Nature">
        <title>rRNA introns, odd ribosomes, and small enigmatic genomes across a large radiation of phyla.</title>
        <authorList>
            <person name="Brown C.T."/>
            <person name="Hug L.A."/>
            <person name="Thomas B.C."/>
            <person name="Sharon I."/>
            <person name="Castelle C.J."/>
            <person name="Singh A."/>
            <person name="Wilkins M.J."/>
            <person name="Williams K.H."/>
            <person name="Banfield J.F."/>
        </authorList>
    </citation>
    <scope>NUCLEOTIDE SEQUENCE [LARGE SCALE GENOMIC DNA]</scope>
</reference>
<protein>
    <submittedName>
        <fullName evidence="1">Uncharacterized protein</fullName>
    </submittedName>
</protein>
<evidence type="ECO:0000313" key="1">
    <source>
        <dbReference type="EMBL" id="KKQ93500.1"/>
    </source>
</evidence>
<sequence>MNEKDFLKILNQLKSNLKCPLCAKSYNEGDIKFMGNFLKTHILELHCKSCDLNVIATVILNPTKHKYELTKTDFQRLGNMREITADEIIGLHEFLKNFDGDFKSRLS</sequence>
<proteinExistence type="predicted"/>
<gene>
    <name evidence="1" type="ORF">UT18_C0019G0002</name>
</gene>
<accession>A0A0G0LZP0</accession>
<name>A0A0G0LZP0_UNCC2</name>
<evidence type="ECO:0000313" key="2">
    <source>
        <dbReference type="Proteomes" id="UP000034207"/>
    </source>
</evidence>
<organism evidence="1 2">
    <name type="scientific">candidate division CPR2 bacterium GW2011_GWC2_39_10</name>
    <dbReference type="NCBI Taxonomy" id="1618345"/>
    <lineage>
        <taxon>Bacteria</taxon>
        <taxon>Bacteria division CPR2</taxon>
    </lineage>
</organism>
<dbReference type="Proteomes" id="UP000034207">
    <property type="component" value="Unassembled WGS sequence"/>
</dbReference>
<dbReference type="STRING" id="1618345.UT18_C0019G0002"/>